<dbReference type="EMBL" id="GIFC01004045">
    <property type="protein sequence ID" value="MXU86128.1"/>
    <property type="molecule type" value="Transcribed_RNA"/>
</dbReference>
<accession>A0A6B0U3B2</accession>
<dbReference type="AlphaFoldDB" id="A0A6B0U3B2"/>
<feature type="chain" id="PRO_5025482703" evidence="1">
    <location>
        <begin position="33"/>
        <end position="89"/>
    </location>
</feature>
<reference evidence="2" key="1">
    <citation type="submission" date="2019-12" db="EMBL/GenBank/DDBJ databases">
        <title>An insight into the sialome of adult female Ixodes ricinus ticks feeding for 6 days.</title>
        <authorList>
            <person name="Perner J."/>
            <person name="Ribeiro J.M.C."/>
        </authorList>
    </citation>
    <scope>NUCLEOTIDE SEQUENCE</scope>
    <source>
        <strain evidence="2">Semi-engorged</strain>
        <tissue evidence="2">Salivary glands</tissue>
    </source>
</reference>
<evidence type="ECO:0000313" key="2">
    <source>
        <dbReference type="EMBL" id="MXU86128.1"/>
    </source>
</evidence>
<dbReference type="PROSITE" id="PS51257">
    <property type="entry name" value="PROKAR_LIPOPROTEIN"/>
    <property type="match status" value="1"/>
</dbReference>
<organism evidence="2">
    <name type="scientific">Ixodes ricinus</name>
    <name type="common">Common tick</name>
    <name type="synonym">Acarus ricinus</name>
    <dbReference type="NCBI Taxonomy" id="34613"/>
    <lineage>
        <taxon>Eukaryota</taxon>
        <taxon>Metazoa</taxon>
        <taxon>Ecdysozoa</taxon>
        <taxon>Arthropoda</taxon>
        <taxon>Chelicerata</taxon>
        <taxon>Arachnida</taxon>
        <taxon>Acari</taxon>
        <taxon>Parasitiformes</taxon>
        <taxon>Ixodida</taxon>
        <taxon>Ixodoidea</taxon>
        <taxon>Ixodidae</taxon>
        <taxon>Ixodinae</taxon>
        <taxon>Ixodes</taxon>
    </lineage>
</organism>
<proteinExistence type="predicted"/>
<keyword evidence="1" id="KW-0732">Signal</keyword>
<protein>
    <submittedName>
        <fullName evidence="2">Putative secreted protein</fullName>
    </submittedName>
</protein>
<evidence type="ECO:0000256" key="1">
    <source>
        <dbReference type="SAM" id="SignalP"/>
    </source>
</evidence>
<feature type="signal peptide" evidence="1">
    <location>
        <begin position="1"/>
        <end position="32"/>
    </location>
</feature>
<sequence>MNGLQRRRRARPFRDWCLGWCLLVSPTSFTASCQSFNVAVKTWPRKVASCACLHSYHASMTCMRQVEHIFPRLCGNDHSGASQEATLLH</sequence>
<name>A0A6B0U3B2_IXORI</name>